<gene>
    <name evidence="3" type="ORF">DENIS_3749</name>
</gene>
<organism evidence="3 4">
    <name type="scientific">Desulfonema ishimotonii</name>
    <dbReference type="NCBI Taxonomy" id="45657"/>
    <lineage>
        <taxon>Bacteria</taxon>
        <taxon>Pseudomonadati</taxon>
        <taxon>Thermodesulfobacteriota</taxon>
        <taxon>Desulfobacteria</taxon>
        <taxon>Desulfobacterales</taxon>
        <taxon>Desulfococcaceae</taxon>
        <taxon>Desulfonema</taxon>
    </lineage>
</organism>
<accession>A0A401G0L4</accession>
<reference evidence="4" key="1">
    <citation type="submission" date="2017-11" db="EMBL/GenBank/DDBJ databases">
        <authorList>
            <person name="Watanabe M."/>
            <person name="Kojima H."/>
        </authorList>
    </citation>
    <scope>NUCLEOTIDE SEQUENCE [LARGE SCALE GENOMIC DNA]</scope>
    <source>
        <strain evidence="4">Tokyo 01</strain>
    </source>
</reference>
<reference evidence="4" key="2">
    <citation type="submission" date="2019-01" db="EMBL/GenBank/DDBJ databases">
        <title>Genome sequence of Desulfonema ishimotonii strain Tokyo 01.</title>
        <authorList>
            <person name="Fukui M."/>
        </authorList>
    </citation>
    <scope>NUCLEOTIDE SEQUENCE [LARGE SCALE GENOMIC DNA]</scope>
    <source>
        <strain evidence="4">Tokyo 01</strain>
    </source>
</reference>
<comment type="caution">
    <text evidence="3">The sequence shown here is derived from an EMBL/GenBank/DDBJ whole genome shotgun (WGS) entry which is preliminary data.</text>
</comment>
<keyword evidence="4" id="KW-1185">Reference proteome</keyword>
<dbReference type="OrthoDB" id="580767at2"/>
<dbReference type="GO" id="GO:0005524">
    <property type="term" value="F:ATP binding"/>
    <property type="evidence" value="ECO:0007669"/>
    <property type="project" value="UniProtKB-KW"/>
</dbReference>
<evidence type="ECO:0000256" key="2">
    <source>
        <dbReference type="ARBA" id="ARBA00022840"/>
    </source>
</evidence>
<dbReference type="PANTHER" id="PTHR43384">
    <property type="entry name" value="SEPTUM SITE-DETERMINING PROTEIN MIND HOMOLOG, CHLOROPLASTIC-RELATED"/>
    <property type="match status" value="1"/>
</dbReference>
<dbReference type="RefSeq" id="WP_124329923.1">
    <property type="nucleotide sequence ID" value="NZ_BEXT01000001.1"/>
</dbReference>
<evidence type="ECO:0000256" key="1">
    <source>
        <dbReference type="ARBA" id="ARBA00022741"/>
    </source>
</evidence>
<dbReference type="InterPro" id="IPR027417">
    <property type="entry name" value="P-loop_NTPase"/>
</dbReference>
<evidence type="ECO:0008006" key="5">
    <source>
        <dbReference type="Google" id="ProtNLM"/>
    </source>
</evidence>
<name>A0A401G0L4_9BACT</name>
<dbReference type="Proteomes" id="UP000288096">
    <property type="component" value="Unassembled WGS sequence"/>
</dbReference>
<keyword evidence="1" id="KW-0547">Nucleotide-binding</keyword>
<proteinExistence type="predicted"/>
<dbReference type="EMBL" id="BEXT01000001">
    <property type="protein sequence ID" value="GBC62772.1"/>
    <property type="molecule type" value="Genomic_DNA"/>
</dbReference>
<dbReference type="NCBIfam" id="NF047398">
    <property type="entry name" value="AAA_KGGVGR"/>
    <property type="match status" value="1"/>
</dbReference>
<dbReference type="AlphaFoldDB" id="A0A401G0L4"/>
<dbReference type="Gene3D" id="3.40.50.300">
    <property type="entry name" value="P-loop containing nucleotide triphosphate hydrolases"/>
    <property type="match status" value="1"/>
</dbReference>
<dbReference type="GO" id="GO:0016887">
    <property type="term" value="F:ATP hydrolysis activity"/>
    <property type="evidence" value="ECO:0007669"/>
    <property type="project" value="TreeGrafter"/>
</dbReference>
<evidence type="ECO:0000313" key="4">
    <source>
        <dbReference type="Proteomes" id="UP000288096"/>
    </source>
</evidence>
<protein>
    <recommendedName>
        <fullName evidence="5">ParA family protein</fullName>
    </recommendedName>
</protein>
<dbReference type="GO" id="GO:0009898">
    <property type="term" value="C:cytoplasmic side of plasma membrane"/>
    <property type="evidence" value="ECO:0007669"/>
    <property type="project" value="TreeGrafter"/>
</dbReference>
<dbReference type="GO" id="GO:0051782">
    <property type="term" value="P:negative regulation of cell division"/>
    <property type="evidence" value="ECO:0007669"/>
    <property type="project" value="TreeGrafter"/>
</dbReference>
<dbReference type="GO" id="GO:0005829">
    <property type="term" value="C:cytosol"/>
    <property type="evidence" value="ECO:0007669"/>
    <property type="project" value="TreeGrafter"/>
</dbReference>
<dbReference type="SUPFAM" id="SSF52540">
    <property type="entry name" value="P-loop containing nucleoside triphosphate hydrolases"/>
    <property type="match status" value="1"/>
</dbReference>
<evidence type="ECO:0000313" key="3">
    <source>
        <dbReference type="EMBL" id="GBC62772.1"/>
    </source>
</evidence>
<dbReference type="PANTHER" id="PTHR43384:SF6">
    <property type="entry name" value="SEPTUM SITE-DETERMINING PROTEIN MIND HOMOLOG, CHLOROPLASTIC"/>
    <property type="match status" value="1"/>
</dbReference>
<dbReference type="InterPro" id="IPR050625">
    <property type="entry name" value="ParA/MinD_ATPase"/>
</dbReference>
<sequence length="905" mass="103213">MAKLMTWFDVETVILRKKFAREWPEGVIGISVYPDEVEVRIKSEDKRESVSLAFQDWFGPRYKDSRIYLESPSAGDLRALTVSFEAEPEEEPVFPKFMKPDFASFSLYPEVPPLKGPDFKKLANLPPLWAFYSFKGGVSRTVHLVSLVKALSEKFPEKPLLIVDADLEAPGLTWWAEEQYGKPEISFLDFLALAHYDESEGCSETLTITHERLRKQMLVFKTKESQAEHFFLPAFREKEQLMRMPLRPEHVAWEQGKEWIISELLGKLAKKLDVHAVVVDLRAGLSEISSPLLLDPRVNRVIITTTSSQSVYGTELVLEESRKISNILNNDTHHSDDRMPILILSMIKEELKGTDDIEKIKQNFSNLILPPSEKYEKEGVDALLGKDVLYETLFDEKLLHIKSLEDVLEKLDRTDMYDLMSGFAEDWFALNESEESAAGGKSPDENLKTLCAVAKNYEFAESGEAENFLVTRNLKNLGRKFENSMPLAVVMGAKGAGKTYSYLQLTRLNKWSRFVEKVGGESDKEYGFIWPLMASLSLGDSAKKIIQDCQTDIKEKTSVLFSPFLSSDIEDRLEEQKKLGQDDRPGWRNFWLKLMAASLSCKESENPLAEMQQMLKEKNEKVVFLIDGLEDIFQKITDDESERAAIQALCQSVIPNLQEWPDNRIGLLVFVRKDIIKSAIRQNFGQFESLYQSVELKWNWEEALRLVAWLVSVAANLKGYVKSEGPLENVSGKNIEHALTPLWGVKLGKPDSREAYTANWIIAALSDFNGQLQARDMVRLIRFAAENALEQKEYRGRLLPPAAIKNALDPCSEKKVEEIQQEVTALKEIFQKLKDIPSEKRQIPFEREQLGISSDEIRTMETLGVVTEYEGKYYLPEIFRRGLGFRLEGGARPKVLTLLKRSGRG</sequence>
<keyword evidence="2" id="KW-0067">ATP-binding</keyword>